<dbReference type="EMBL" id="JACHJQ010000017">
    <property type="protein sequence ID" value="MBB4912841.1"/>
    <property type="molecule type" value="Genomic_DNA"/>
</dbReference>
<dbReference type="AlphaFoldDB" id="A0A7W7VJQ9"/>
<comment type="caution">
    <text evidence="2">The sequence shown here is derived from an EMBL/GenBank/DDBJ whole genome shotgun (WGS) entry which is preliminary data.</text>
</comment>
<dbReference type="InterPro" id="IPR036188">
    <property type="entry name" value="FAD/NAD-bd_sf"/>
</dbReference>
<protein>
    <recommendedName>
        <fullName evidence="4">2-polyprenyl-6-methoxyphenol hydroxylase-like FAD-dependent oxidoreductase</fullName>
    </recommendedName>
</protein>
<name>A0A7W7VJQ9_9PSEU</name>
<dbReference type="PANTHER" id="PTHR43422">
    <property type="entry name" value="THIAMINE THIAZOLE SYNTHASE"/>
    <property type="match status" value="1"/>
</dbReference>
<evidence type="ECO:0000313" key="3">
    <source>
        <dbReference type="Proteomes" id="UP000520767"/>
    </source>
</evidence>
<evidence type="ECO:0008006" key="4">
    <source>
        <dbReference type="Google" id="ProtNLM"/>
    </source>
</evidence>
<keyword evidence="3" id="KW-1185">Reference proteome</keyword>
<sequence length="493" mass="53796">MAYVGERAVVLGGSIAGTLAARVLAESYREVLVVDRDKVVGVSEPRRGAPHARHAHSLHGQGQLIFEELFPGLMDELRASGAPIADLGEIRWYFNARRLRPASTGVTSVAALRPVLENHIRTRVAALPNVTYLEGYDITGLVATTGGERIVGARVQANADTSSPEQVLTADLVVDTTGRGSRTPVWLEKLGYDRPAEDRVKIALGYTTRLYRLRPEMLGGLHAINPVASPAHPRGAFFGRSSPELCIVSLTGILGDYPPTDHEGFLDFARSLPVPDVYEAIRDAEPVTDPVAFRVAASVRRRYEKLTRFPDGLLVMGDAACSFNPVYGQGMIVSAIEAKILRKHLRRGKAPRPRKFLADIARVIDVPWATSAGADLEFPEVEGERTAKVRFGNGYAARVQHAATVDPALTTGLMRVAGLLVKPPSLMRPDLAFRVLRHAWHRPEPGESWLANEEQAPVAHPRPKLRLVRGGAEAAESRPAEQQEPPTEWRKAA</sequence>
<evidence type="ECO:0000313" key="2">
    <source>
        <dbReference type="EMBL" id="MBB4912841.1"/>
    </source>
</evidence>
<dbReference type="RefSeq" id="WP_221465099.1">
    <property type="nucleotide sequence ID" value="NZ_JACHJQ010000017.1"/>
</dbReference>
<organism evidence="2 3">
    <name type="scientific">Actinophytocola algeriensis</name>
    <dbReference type="NCBI Taxonomy" id="1768010"/>
    <lineage>
        <taxon>Bacteria</taxon>
        <taxon>Bacillati</taxon>
        <taxon>Actinomycetota</taxon>
        <taxon>Actinomycetes</taxon>
        <taxon>Pseudonocardiales</taxon>
        <taxon>Pseudonocardiaceae</taxon>
    </lineage>
</organism>
<dbReference type="PANTHER" id="PTHR43422:SF3">
    <property type="entry name" value="THIAMINE THIAZOLE SYNTHASE"/>
    <property type="match status" value="1"/>
</dbReference>
<dbReference type="SUPFAM" id="SSF51905">
    <property type="entry name" value="FAD/NAD(P)-binding domain"/>
    <property type="match status" value="1"/>
</dbReference>
<reference evidence="2 3" key="1">
    <citation type="submission" date="2020-08" db="EMBL/GenBank/DDBJ databases">
        <title>Genomic Encyclopedia of Type Strains, Phase III (KMG-III): the genomes of soil and plant-associated and newly described type strains.</title>
        <authorList>
            <person name="Whitman W."/>
        </authorList>
    </citation>
    <scope>NUCLEOTIDE SEQUENCE [LARGE SCALE GENOMIC DNA]</scope>
    <source>
        <strain evidence="2 3">CECT 8960</strain>
    </source>
</reference>
<dbReference type="Proteomes" id="UP000520767">
    <property type="component" value="Unassembled WGS sequence"/>
</dbReference>
<feature type="compositionally biased region" description="Basic and acidic residues" evidence="1">
    <location>
        <begin position="475"/>
        <end position="493"/>
    </location>
</feature>
<dbReference type="Gene3D" id="3.50.50.60">
    <property type="entry name" value="FAD/NAD(P)-binding domain"/>
    <property type="match status" value="1"/>
</dbReference>
<proteinExistence type="predicted"/>
<gene>
    <name evidence="2" type="ORF">FHR82_009115</name>
</gene>
<feature type="region of interest" description="Disordered" evidence="1">
    <location>
        <begin position="448"/>
        <end position="493"/>
    </location>
</feature>
<accession>A0A7W7VJQ9</accession>
<evidence type="ECO:0000256" key="1">
    <source>
        <dbReference type="SAM" id="MobiDB-lite"/>
    </source>
</evidence>